<dbReference type="EMBL" id="CP122539">
    <property type="protein sequence ID" value="WGH74236.1"/>
    <property type="molecule type" value="Genomic_DNA"/>
</dbReference>
<sequence length="179" mass="20284">MSESNNSRKSFFNIFFSIALQRLLMCGIFFTDTYFLSLTSDEAVSGVGSAVVLLISLLSMISVIAMVGVSFLSIAEGENNNRKFITISGVLIWLSIGMAIIFTLLQYFLSEKISNWIGLTPEASDAFLSYLFYMLPICIIDSLYSNFSSILMAKKTVKVYRILLRYYLYLILYSTLLFY</sequence>
<evidence type="ECO:0000256" key="2">
    <source>
        <dbReference type="SAM" id="Phobius"/>
    </source>
</evidence>
<reference evidence="3 4" key="1">
    <citation type="submission" date="2023-04" db="EMBL/GenBank/DDBJ databases">
        <title>Tenacibaculum tangerinum sp. nov., isolated from sea tidal flat of South Korea.</title>
        <authorList>
            <person name="Lee S.H."/>
            <person name="Kim J.-J."/>
        </authorList>
    </citation>
    <scope>NUCLEOTIDE SEQUENCE [LARGE SCALE GENOMIC DNA]</scope>
    <source>
        <strain evidence="3 4">GRR-S3-23</strain>
    </source>
</reference>
<feature type="transmembrane region" description="Helical" evidence="2">
    <location>
        <begin position="84"/>
        <end position="107"/>
    </location>
</feature>
<gene>
    <name evidence="3" type="ORF">P8625_08895</name>
</gene>
<feature type="transmembrane region" description="Helical" evidence="2">
    <location>
        <begin position="159"/>
        <end position="178"/>
    </location>
</feature>
<dbReference type="InterPro" id="IPR050222">
    <property type="entry name" value="MATE_MdtK"/>
</dbReference>
<feature type="transmembrane region" description="Helical" evidence="2">
    <location>
        <begin position="50"/>
        <end position="72"/>
    </location>
</feature>
<organism evidence="3 4">
    <name type="scientific">Tenacibaculum tangerinum</name>
    <dbReference type="NCBI Taxonomy" id="3038772"/>
    <lineage>
        <taxon>Bacteria</taxon>
        <taxon>Pseudomonadati</taxon>
        <taxon>Bacteroidota</taxon>
        <taxon>Flavobacteriia</taxon>
        <taxon>Flavobacteriales</taxon>
        <taxon>Flavobacteriaceae</taxon>
        <taxon>Tenacibaculum</taxon>
    </lineage>
</organism>
<keyword evidence="2" id="KW-0472">Membrane</keyword>
<keyword evidence="1" id="KW-0813">Transport</keyword>
<name>A0ABY8KZG8_9FLAO</name>
<evidence type="ECO:0000313" key="4">
    <source>
        <dbReference type="Proteomes" id="UP001232001"/>
    </source>
</evidence>
<dbReference type="Proteomes" id="UP001232001">
    <property type="component" value="Chromosome"/>
</dbReference>
<evidence type="ECO:0000256" key="1">
    <source>
        <dbReference type="ARBA" id="ARBA00022448"/>
    </source>
</evidence>
<accession>A0ABY8KZG8</accession>
<dbReference type="PANTHER" id="PTHR43298">
    <property type="entry name" value="MULTIDRUG RESISTANCE PROTEIN NORM-RELATED"/>
    <property type="match status" value="1"/>
</dbReference>
<evidence type="ECO:0000313" key="3">
    <source>
        <dbReference type="EMBL" id="WGH74236.1"/>
    </source>
</evidence>
<feature type="transmembrane region" description="Helical" evidence="2">
    <location>
        <begin position="12"/>
        <end position="30"/>
    </location>
</feature>
<protein>
    <submittedName>
        <fullName evidence="3">MATE family efflux transporter</fullName>
    </submittedName>
</protein>
<dbReference type="InterPro" id="IPR002528">
    <property type="entry name" value="MATE_fam"/>
</dbReference>
<keyword evidence="2" id="KW-0812">Transmembrane</keyword>
<keyword evidence="2" id="KW-1133">Transmembrane helix</keyword>
<dbReference type="RefSeq" id="WP_279650117.1">
    <property type="nucleotide sequence ID" value="NZ_CP122539.1"/>
</dbReference>
<dbReference type="Pfam" id="PF01554">
    <property type="entry name" value="MatE"/>
    <property type="match status" value="1"/>
</dbReference>
<feature type="transmembrane region" description="Helical" evidence="2">
    <location>
        <begin position="127"/>
        <end position="147"/>
    </location>
</feature>
<dbReference type="PANTHER" id="PTHR43298:SF2">
    <property type="entry name" value="FMN_FAD EXPORTER YEEO-RELATED"/>
    <property type="match status" value="1"/>
</dbReference>
<keyword evidence="4" id="KW-1185">Reference proteome</keyword>
<proteinExistence type="predicted"/>